<evidence type="ECO:0000313" key="5">
    <source>
        <dbReference type="Proteomes" id="UP000258102"/>
    </source>
</evidence>
<dbReference type="SUPFAM" id="SSF51735">
    <property type="entry name" value="NAD(P)-binding Rossmann-fold domains"/>
    <property type="match status" value="1"/>
</dbReference>
<dbReference type="KEGG" id="ppis:B1L02_11015"/>
<dbReference type="PANTHER" id="PTHR43000">
    <property type="entry name" value="DTDP-D-GLUCOSE 4,6-DEHYDRATASE-RELATED"/>
    <property type="match status" value="1"/>
</dbReference>
<comment type="pathway">
    <text evidence="1">Bacterial outer membrane biogenesis; LPS O-antigen biosynthesis.</text>
</comment>
<proteinExistence type="inferred from homology"/>
<comment type="similarity">
    <text evidence="2">Belongs to the NAD(P)-dependent epimerase/dehydratase family.</text>
</comment>
<reference evidence="4 5" key="1">
    <citation type="submission" date="2018-08" db="EMBL/GenBank/DDBJ databases">
        <title>Whole Genome Sequences of Two Pseudoalteromonas piscicida Strains, DE1-A and DE2-A, which Exhibit Strong Antibacterial Activity against Vibrio vulnificus.</title>
        <authorList>
            <person name="Richards G.P."/>
            <person name="Needleman D.S."/>
            <person name="Watson M.A."/>
            <person name="Polson S.W."/>
        </authorList>
    </citation>
    <scope>NUCLEOTIDE SEQUENCE [LARGE SCALE GENOMIC DNA]</scope>
    <source>
        <strain evidence="4 5">DE2-A</strain>
    </source>
</reference>
<dbReference type="RefSeq" id="WP_088531049.1">
    <property type="nucleotide sequence ID" value="NZ_CP021646.1"/>
</dbReference>
<feature type="domain" description="NAD-dependent epimerase/dehydratase" evidence="3">
    <location>
        <begin position="5"/>
        <end position="214"/>
    </location>
</feature>
<sequence>MDRTLILGGSGYIGRNIAATLAEQGMAVTALSRKDVDLENQHQGVADLVEHLRDCDNLIICSAITRTVANDTDSCQQNIIQLQTILKALQNTTPKRVVYLSAADVYGHYGSQAQEIAPLEPKNEYGAFKVFAEHMLRINLAHQCRLSIMRFSGVFGGVGDTSSLIYRLFHSVKSGAEITLTNNGQSKRDFVPVTLIASAAYSLLTNNKSGTYNVSTGQEMNIADVIKLIESVSSTQARLRLFQQKSDRDFDLSLDNSRLELSLPYLVVPNMLTSLTHFVSELNDE</sequence>
<name>A0AAD0W379_PSEO7</name>
<dbReference type="InterPro" id="IPR036291">
    <property type="entry name" value="NAD(P)-bd_dom_sf"/>
</dbReference>
<dbReference type="InterPro" id="IPR001509">
    <property type="entry name" value="Epimerase_deHydtase"/>
</dbReference>
<evidence type="ECO:0000313" key="4">
    <source>
        <dbReference type="EMBL" id="AXR01804.1"/>
    </source>
</evidence>
<dbReference type="AlphaFoldDB" id="A0AAD0W379"/>
<dbReference type="Gene3D" id="3.40.50.720">
    <property type="entry name" value="NAD(P)-binding Rossmann-like Domain"/>
    <property type="match status" value="1"/>
</dbReference>
<dbReference type="Proteomes" id="UP000258102">
    <property type="component" value="Chromosome 1"/>
</dbReference>
<evidence type="ECO:0000256" key="1">
    <source>
        <dbReference type="ARBA" id="ARBA00005125"/>
    </source>
</evidence>
<evidence type="ECO:0000256" key="2">
    <source>
        <dbReference type="ARBA" id="ARBA00007637"/>
    </source>
</evidence>
<dbReference type="EMBL" id="CP031761">
    <property type="protein sequence ID" value="AXR01804.1"/>
    <property type="molecule type" value="Genomic_DNA"/>
</dbReference>
<dbReference type="Pfam" id="PF01370">
    <property type="entry name" value="Epimerase"/>
    <property type="match status" value="1"/>
</dbReference>
<organism evidence="4 5">
    <name type="scientific">Pseudoalteromonas piscicida</name>
    <dbReference type="NCBI Taxonomy" id="43662"/>
    <lineage>
        <taxon>Bacteria</taxon>
        <taxon>Pseudomonadati</taxon>
        <taxon>Pseudomonadota</taxon>
        <taxon>Gammaproteobacteria</taxon>
        <taxon>Alteromonadales</taxon>
        <taxon>Pseudoalteromonadaceae</taxon>
        <taxon>Pseudoalteromonas</taxon>
    </lineage>
</organism>
<gene>
    <name evidence="4" type="ORF">D0511_06735</name>
</gene>
<evidence type="ECO:0000259" key="3">
    <source>
        <dbReference type="Pfam" id="PF01370"/>
    </source>
</evidence>
<protein>
    <submittedName>
        <fullName evidence="4">NAD(P)-dependent oxidoreductase</fullName>
    </submittedName>
</protein>
<accession>A0AAD0W379</accession>